<dbReference type="InterPro" id="IPR012337">
    <property type="entry name" value="RNaseH-like_sf"/>
</dbReference>
<protein>
    <submittedName>
        <fullName evidence="1">Uncharacterized protein</fullName>
    </submittedName>
</protein>
<dbReference type="EMBL" id="MN740017">
    <property type="protein sequence ID" value="QHT84305.1"/>
    <property type="molecule type" value="Genomic_DNA"/>
</dbReference>
<dbReference type="AlphaFoldDB" id="A0A6C0HVW1"/>
<proteinExistence type="predicted"/>
<sequence length="293" mass="34241">MKVLSWDVGIINLAFCLIDYSKETKEFKILDWDIINLTDRAKMKCTECNANPSYYQEVSEKYYCKNHSKLALITPPEFDFLFTINENCPLDLCSYEGKNDMCGKKSKYKITDTYLCNTHAKNKYKSLCNEYKLINYSKKGIDKMSMDDFLLRLIKELDKRPNLLECEAVFIENQPTMKNPRMKTISVTLYNYYIIRGVIDKHISKSPLKQVHFMAPSNKLKLANNGDKAELVKVKNNDDDSKTYKLTKSLGVKYCLEMIKQYPEWVNKFNSHKKKDDLADCFLQGMYALINKL</sequence>
<dbReference type="GO" id="GO:0003676">
    <property type="term" value="F:nucleic acid binding"/>
    <property type="evidence" value="ECO:0007669"/>
    <property type="project" value="InterPro"/>
</dbReference>
<accession>A0A6C0HVW1</accession>
<evidence type="ECO:0000313" key="1">
    <source>
        <dbReference type="EMBL" id="QHT84305.1"/>
    </source>
</evidence>
<name>A0A6C0HVW1_9ZZZZ</name>
<dbReference type="SUPFAM" id="SSF53098">
    <property type="entry name" value="Ribonuclease H-like"/>
    <property type="match status" value="2"/>
</dbReference>
<reference evidence="1" key="1">
    <citation type="journal article" date="2020" name="Nature">
        <title>Giant virus diversity and host interactions through global metagenomics.</title>
        <authorList>
            <person name="Schulz F."/>
            <person name="Roux S."/>
            <person name="Paez-Espino D."/>
            <person name="Jungbluth S."/>
            <person name="Walsh D.A."/>
            <person name="Denef V.J."/>
            <person name="McMahon K.D."/>
            <person name="Konstantinidis K.T."/>
            <person name="Eloe-Fadrosh E.A."/>
            <person name="Kyrpides N.C."/>
            <person name="Woyke T."/>
        </authorList>
    </citation>
    <scope>NUCLEOTIDE SEQUENCE</scope>
    <source>
        <strain evidence="1">GVMAG-M-3300023184-177</strain>
    </source>
</reference>
<dbReference type="InterPro" id="IPR036397">
    <property type="entry name" value="RNaseH_sf"/>
</dbReference>
<organism evidence="1">
    <name type="scientific">viral metagenome</name>
    <dbReference type="NCBI Taxonomy" id="1070528"/>
    <lineage>
        <taxon>unclassified sequences</taxon>
        <taxon>metagenomes</taxon>
        <taxon>organismal metagenomes</taxon>
    </lineage>
</organism>
<dbReference type="Gene3D" id="3.30.420.10">
    <property type="entry name" value="Ribonuclease H-like superfamily/Ribonuclease H"/>
    <property type="match status" value="2"/>
</dbReference>